<evidence type="ECO:0000313" key="2">
    <source>
        <dbReference type="EnsemblPlants" id="OB06G27250.1"/>
    </source>
</evidence>
<accession>J3MFD1</accession>
<evidence type="ECO:0000313" key="3">
    <source>
        <dbReference type="Proteomes" id="UP000006038"/>
    </source>
</evidence>
<reference evidence="2" key="2">
    <citation type="submission" date="2013-04" db="UniProtKB">
        <authorList>
            <consortium name="EnsemblPlants"/>
        </authorList>
    </citation>
    <scope>IDENTIFICATION</scope>
</reference>
<reference evidence="2" key="1">
    <citation type="journal article" date="2013" name="Nat. Commun.">
        <title>Whole-genome sequencing of Oryza brachyantha reveals mechanisms underlying Oryza genome evolution.</title>
        <authorList>
            <person name="Chen J."/>
            <person name="Huang Q."/>
            <person name="Gao D."/>
            <person name="Wang J."/>
            <person name="Lang Y."/>
            <person name="Liu T."/>
            <person name="Li B."/>
            <person name="Bai Z."/>
            <person name="Luis Goicoechea J."/>
            <person name="Liang C."/>
            <person name="Chen C."/>
            <person name="Zhang W."/>
            <person name="Sun S."/>
            <person name="Liao Y."/>
            <person name="Zhang X."/>
            <person name="Yang L."/>
            <person name="Song C."/>
            <person name="Wang M."/>
            <person name="Shi J."/>
            <person name="Liu G."/>
            <person name="Liu J."/>
            <person name="Zhou H."/>
            <person name="Zhou W."/>
            <person name="Yu Q."/>
            <person name="An N."/>
            <person name="Chen Y."/>
            <person name="Cai Q."/>
            <person name="Wang B."/>
            <person name="Liu B."/>
            <person name="Min J."/>
            <person name="Huang Y."/>
            <person name="Wu H."/>
            <person name="Li Z."/>
            <person name="Zhang Y."/>
            <person name="Yin Y."/>
            <person name="Song W."/>
            <person name="Jiang J."/>
            <person name="Jackson S.A."/>
            <person name="Wing R.A."/>
            <person name="Wang J."/>
            <person name="Chen M."/>
        </authorList>
    </citation>
    <scope>NUCLEOTIDE SEQUENCE [LARGE SCALE GENOMIC DNA]</scope>
    <source>
        <strain evidence="2">cv. IRGC 101232</strain>
    </source>
</reference>
<name>J3MFD1_ORYBR</name>
<organism evidence="2">
    <name type="scientific">Oryza brachyantha</name>
    <name type="common">malo sina</name>
    <dbReference type="NCBI Taxonomy" id="4533"/>
    <lineage>
        <taxon>Eukaryota</taxon>
        <taxon>Viridiplantae</taxon>
        <taxon>Streptophyta</taxon>
        <taxon>Embryophyta</taxon>
        <taxon>Tracheophyta</taxon>
        <taxon>Spermatophyta</taxon>
        <taxon>Magnoliopsida</taxon>
        <taxon>Liliopsida</taxon>
        <taxon>Poales</taxon>
        <taxon>Poaceae</taxon>
        <taxon>BOP clade</taxon>
        <taxon>Oryzoideae</taxon>
        <taxon>Oryzeae</taxon>
        <taxon>Oryzinae</taxon>
        <taxon>Oryza</taxon>
    </lineage>
</organism>
<dbReference type="AlphaFoldDB" id="J3MFD1"/>
<dbReference type="HOGENOM" id="CLU_2281791_0_0_1"/>
<sequence>MAPVISAVAAATPAAGNVPGGDPPPAPRPAAAPAVTPPVALGVHVIICPEQPVLVVEHNGLSIELTINAGVRPLSPSTESKPPACNASLLALPVPYRLLLPS</sequence>
<dbReference type="EnsemblPlants" id="OB06G27250.1">
    <property type="protein sequence ID" value="OB06G27250.1"/>
    <property type="gene ID" value="OB06G27250"/>
</dbReference>
<dbReference type="Proteomes" id="UP000006038">
    <property type="component" value="Chromosome 6"/>
</dbReference>
<feature type="region of interest" description="Disordered" evidence="1">
    <location>
        <begin position="13"/>
        <end position="32"/>
    </location>
</feature>
<feature type="compositionally biased region" description="Pro residues" evidence="1">
    <location>
        <begin position="21"/>
        <end position="30"/>
    </location>
</feature>
<dbReference type="Gramene" id="OB06G27250.1">
    <property type="protein sequence ID" value="OB06G27250.1"/>
    <property type="gene ID" value="OB06G27250"/>
</dbReference>
<protein>
    <submittedName>
        <fullName evidence="2">Uncharacterized protein</fullName>
    </submittedName>
</protein>
<evidence type="ECO:0000256" key="1">
    <source>
        <dbReference type="SAM" id="MobiDB-lite"/>
    </source>
</evidence>
<keyword evidence="3" id="KW-1185">Reference proteome</keyword>
<proteinExistence type="predicted"/>